<organism evidence="6 7">
    <name type="scientific">Quercus lobata</name>
    <name type="common">Valley oak</name>
    <dbReference type="NCBI Taxonomy" id="97700"/>
    <lineage>
        <taxon>Eukaryota</taxon>
        <taxon>Viridiplantae</taxon>
        <taxon>Streptophyta</taxon>
        <taxon>Embryophyta</taxon>
        <taxon>Tracheophyta</taxon>
        <taxon>Spermatophyta</taxon>
        <taxon>Magnoliopsida</taxon>
        <taxon>eudicotyledons</taxon>
        <taxon>Gunneridae</taxon>
        <taxon>Pentapetalae</taxon>
        <taxon>rosids</taxon>
        <taxon>fabids</taxon>
        <taxon>Fagales</taxon>
        <taxon>Fagaceae</taxon>
        <taxon>Quercus</taxon>
    </lineage>
</organism>
<dbReference type="Gramene" id="QL04p064158:mrna">
    <property type="protein sequence ID" value="QL04p064158:mrna"/>
    <property type="gene ID" value="QL04p064158"/>
</dbReference>
<dbReference type="EMBL" id="LRBV02000004">
    <property type="status" value="NOT_ANNOTATED_CDS"/>
    <property type="molecule type" value="Genomic_DNA"/>
</dbReference>
<dbReference type="InterPro" id="IPR037185">
    <property type="entry name" value="EmrE-like"/>
</dbReference>
<dbReference type="OMA" id="WKMNSHA"/>
<keyword evidence="2 5" id="KW-0812">Transmembrane</keyword>
<dbReference type="InterPro" id="IPR030184">
    <property type="entry name" value="WAT1-related"/>
</dbReference>
<keyword evidence="3 5" id="KW-1133">Transmembrane helix</keyword>
<evidence type="ECO:0000313" key="6">
    <source>
        <dbReference type="EnsemblPlants" id="QL04p064158:mrna"/>
    </source>
</evidence>
<dbReference type="GO" id="GO:0022857">
    <property type="term" value="F:transmembrane transporter activity"/>
    <property type="evidence" value="ECO:0007669"/>
    <property type="project" value="InterPro"/>
</dbReference>
<evidence type="ECO:0000256" key="1">
    <source>
        <dbReference type="ARBA" id="ARBA00004141"/>
    </source>
</evidence>
<keyword evidence="7" id="KW-1185">Reference proteome</keyword>
<dbReference type="PANTHER" id="PTHR31218">
    <property type="entry name" value="WAT1-RELATED PROTEIN"/>
    <property type="match status" value="1"/>
</dbReference>
<comment type="subcellular location">
    <subcellularLocation>
        <location evidence="1">Membrane</location>
        <topology evidence="1">Multi-pass membrane protein</topology>
    </subcellularLocation>
</comment>
<dbReference type="SUPFAM" id="SSF103481">
    <property type="entry name" value="Multidrug resistance efflux transporter EmrE"/>
    <property type="match status" value="1"/>
</dbReference>
<evidence type="ECO:0000313" key="7">
    <source>
        <dbReference type="Proteomes" id="UP000594261"/>
    </source>
</evidence>
<keyword evidence="4 5" id="KW-0472">Membrane</keyword>
<evidence type="ECO:0008006" key="8">
    <source>
        <dbReference type="Google" id="ProtNLM"/>
    </source>
</evidence>
<dbReference type="AlphaFoldDB" id="A0A7N2LGX1"/>
<dbReference type="Proteomes" id="UP000594261">
    <property type="component" value="Chromosome 4"/>
</dbReference>
<feature type="transmembrane region" description="Helical" evidence="5">
    <location>
        <begin position="103"/>
        <end position="123"/>
    </location>
</feature>
<protein>
    <recommendedName>
        <fullName evidence="8">WAT1-related protein</fullName>
    </recommendedName>
</protein>
<dbReference type="EnsemblPlants" id="QL04p064158:mrna">
    <property type="protein sequence ID" value="QL04p064158:mrna"/>
    <property type="gene ID" value="QL04p064158"/>
</dbReference>
<reference evidence="6" key="2">
    <citation type="submission" date="2021-01" db="UniProtKB">
        <authorList>
            <consortium name="EnsemblPlants"/>
        </authorList>
    </citation>
    <scope>IDENTIFICATION</scope>
</reference>
<dbReference type="GO" id="GO:0016020">
    <property type="term" value="C:membrane"/>
    <property type="evidence" value="ECO:0007669"/>
    <property type="project" value="InterPro"/>
</dbReference>
<evidence type="ECO:0000256" key="5">
    <source>
        <dbReference type="SAM" id="Phobius"/>
    </source>
</evidence>
<name>A0A7N2LGX1_QUELO</name>
<evidence type="ECO:0000256" key="2">
    <source>
        <dbReference type="ARBA" id="ARBA00022692"/>
    </source>
</evidence>
<evidence type="ECO:0000256" key="4">
    <source>
        <dbReference type="ARBA" id="ARBA00023136"/>
    </source>
</evidence>
<feature type="transmembrane region" description="Helical" evidence="5">
    <location>
        <begin position="20"/>
        <end position="42"/>
    </location>
</feature>
<reference evidence="6 7" key="1">
    <citation type="journal article" date="2016" name="G3 (Bethesda)">
        <title>First Draft Assembly and Annotation of the Genome of a California Endemic Oak Quercus lobata Nee (Fagaceae).</title>
        <authorList>
            <person name="Sork V.L."/>
            <person name="Fitz-Gibbon S.T."/>
            <person name="Puiu D."/>
            <person name="Crepeau M."/>
            <person name="Gugger P.F."/>
            <person name="Sherman R."/>
            <person name="Stevens K."/>
            <person name="Langley C.H."/>
            <person name="Pellegrini M."/>
            <person name="Salzberg S.L."/>
        </authorList>
    </citation>
    <scope>NUCLEOTIDE SEQUENCE [LARGE SCALE GENOMIC DNA]</scope>
    <source>
        <strain evidence="6 7">cv. SW786</strain>
    </source>
</reference>
<proteinExistence type="predicted"/>
<feature type="transmembrane region" description="Helical" evidence="5">
    <location>
        <begin position="63"/>
        <end position="83"/>
    </location>
</feature>
<evidence type="ECO:0000256" key="3">
    <source>
        <dbReference type="ARBA" id="ARBA00022989"/>
    </source>
</evidence>
<accession>A0A7N2LGX1</accession>
<sequence length="198" mass="22052">MGLLGSVLATTLYYAGLEYTSSTFTAVTGNLLPSITFLLAILCRMEKLDISQRGAQAKIVGTVVAFAGATLMTLYKGIVVVSLLPTQHSHQTFTSKASLDQNWLKGSFMLVISNLSYSAFYILQNQASKDKQVDFMTGLRVARKKQPAHGWKMNSHARLSFSRLFHGVNCGIWKVREDKAHRSQLVARAWRAQVHWVD</sequence>
<dbReference type="InParanoid" id="A0A7N2LGX1"/>